<dbReference type="GO" id="GO:0005737">
    <property type="term" value="C:cytoplasm"/>
    <property type="evidence" value="ECO:0007669"/>
    <property type="project" value="TreeGrafter"/>
</dbReference>
<feature type="chain" id="PRO_5039901406" evidence="4">
    <location>
        <begin position="19"/>
        <end position="962"/>
    </location>
</feature>
<dbReference type="SUPFAM" id="SSF103473">
    <property type="entry name" value="MFS general substrate transporter"/>
    <property type="match status" value="1"/>
</dbReference>
<dbReference type="PANTHER" id="PTHR32440:SF0">
    <property type="entry name" value="PHOSPHATASE DCR2-RELATED"/>
    <property type="match status" value="1"/>
</dbReference>
<dbReference type="Gene3D" id="3.60.21.10">
    <property type="match status" value="1"/>
</dbReference>
<dbReference type="InterPro" id="IPR029052">
    <property type="entry name" value="Metallo-depent_PP-like"/>
</dbReference>
<evidence type="ECO:0000256" key="4">
    <source>
        <dbReference type="SAM" id="SignalP"/>
    </source>
</evidence>
<keyword evidence="3" id="KW-0812">Transmembrane</keyword>
<dbReference type="Gene3D" id="1.20.1250.20">
    <property type="entry name" value="MFS general substrate transporter like domains"/>
    <property type="match status" value="2"/>
</dbReference>
<dbReference type="PANTHER" id="PTHR32440">
    <property type="entry name" value="PHOSPHATASE DCR2-RELATED-RELATED"/>
    <property type="match status" value="1"/>
</dbReference>
<dbReference type="SUPFAM" id="SSF56300">
    <property type="entry name" value="Metallo-dependent phosphatases"/>
    <property type="match status" value="1"/>
</dbReference>
<dbReference type="AlphaFoldDB" id="A0A9K3CM06"/>
<feature type="transmembrane region" description="Helical" evidence="3">
    <location>
        <begin position="416"/>
        <end position="440"/>
    </location>
</feature>
<feature type="transmembrane region" description="Helical" evidence="3">
    <location>
        <begin position="769"/>
        <end position="792"/>
    </location>
</feature>
<evidence type="ECO:0000259" key="5">
    <source>
        <dbReference type="PROSITE" id="PS50850"/>
    </source>
</evidence>
<dbReference type="Pfam" id="PF07690">
    <property type="entry name" value="MFS_1"/>
    <property type="match status" value="1"/>
</dbReference>
<dbReference type="InterPro" id="IPR020846">
    <property type="entry name" value="MFS_dom"/>
</dbReference>
<feature type="transmembrane region" description="Helical" evidence="3">
    <location>
        <begin position="927"/>
        <end position="946"/>
    </location>
</feature>
<feature type="transmembrane region" description="Helical" evidence="3">
    <location>
        <begin position="804"/>
        <end position="824"/>
    </location>
</feature>
<dbReference type="Pfam" id="PF00149">
    <property type="entry name" value="Metallophos"/>
    <property type="match status" value="1"/>
</dbReference>
<comment type="subcellular location">
    <subcellularLocation>
        <location evidence="1">Membrane</location>
        <topology evidence="1">Multi-pass membrane protein</topology>
    </subcellularLocation>
</comment>
<organism evidence="6 7">
    <name type="scientific">Kipferlia bialata</name>
    <dbReference type="NCBI Taxonomy" id="797122"/>
    <lineage>
        <taxon>Eukaryota</taxon>
        <taxon>Metamonada</taxon>
        <taxon>Carpediemonas-like organisms</taxon>
        <taxon>Kipferlia</taxon>
    </lineage>
</organism>
<sequence length="962" mass="102934">MHLDTLLVLACYFAVCMCATGRESVREIVRLEFQSEGGSDPRFSVMQITDTHLYEVPANTYTQLRWLVDKYHPGLIVLTGDTVLGPEEKIRRKHVEMCKFVTKVLEVPYMLIFGNHDSDPREDLPLEEQVGWREELLTYIIDECGEDNPLFLAELGVPTSTEGHGTDYVVPVYVDSGSVSGVGALVWAFDSHSHYCEGEYATFGCVEHTQAEWARDLVTSTYTNTVSGAIPPSLVFWHIPTAQWEVDVAEDGTATTTGGEEVVYEGQKESKVWGPTKENGIVNEILSALGNVYAISVGHQHFNKYCVETPETVQPPTAARPVSLCYGGKMGVTSYRSWDVQSGCRMFDLTLSPSASGSGSPDLSFVTFIVEEDQSGWKTVTEKHRLLLEPGKEMQLIAPQVPVTFSRMSAGLSASILLGICVVLVFIALVIYCVMCFHRLAPAVLTPYLTAPVSEGGLGISLVEMALVSSVFLYVYAATQPLAGILSDKMSLRILLALGSAVSAVGSLILSKANVLATALAGRVLLACGASSVALTRNKLAANWFSQEAYPYLLGVSLSVGGLGVYLASSPLESMLSWMGWRSVFEWNTIILAASGVVVALTVYSSPSKVGLRDQTPEANGSEDTVLGTNTDTAPADTVLATNASYKEDGTATEDKGPEVEDIPSPADAVSVGGQLLHNVAGAGNDSQLVDNVVSPGAQLVSMLTEHETDIGSLDGPVPEVPPLSGQECECECEGVGDVVVQIPEDETKAEATDSTEPVYLKPSSLWRLIMAQALQTGCVGAFGGFMAVTYFTEAGGYSTKEASSILGAAAIGQVVGGFVQSYLVNRMGEVANIRAYNIVGVCLMLILVLFGTVLPMWSLYILLFAMQAMSLVIGTMSLLRRRYPKTIQGTLFGILNGSMFVSAGVLQVLVGAIVDAIPGTKGYDTVLWVFVAIEVVGIAASWTLLPSETKADSKVPSVMDA</sequence>
<feature type="transmembrane region" description="Helical" evidence="3">
    <location>
        <begin position="892"/>
        <end position="915"/>
    </location>
</feature>
<keyword evidence="3" id="KW-1133">Transmembrane helix</keyword>
<feature type="domain" description="Major facilitator superfamily (MFS) profile" evidence="5">
    <location>
        <begin position="414"/>
        <end position="950"/>
    </location>
</feature>
<evidence type="ECO:0000256" key="3">
    <source>
        <dbReference type="SAM" id="Phobius"/>
    </source>
</evidence>
<evidence type="ECO:0000256" key="2">
    <source>
        <dbReference type="SAM" id="MobiDB-lite"/>
    </source>
</evidence>
<evidence type="ECO:0000313" key="6">
    <source>
        <dbReference type="EMBL" id="GIQ79576.1"/>
    </source>
</evidence>
<gene>
    <name evidence="6" type="ORF">KIPB_000239</name>
</gene>
<feature type="compositionally biased region" description="Polar residues" evidence="2">
    <location>
        <begin position="617"/>
        <end position="633"/>
    </location>
</feature>
<feature type="transmembrane region" description="Helical" evidence="3">
    <location>
        <begin position="490"/>
        <end position="510"/>
    </location>
</feature>
<dbReference type="GO" id="GO:0022857">
    <property type="term" value="F:transmembrane transporter activity"/>
    <property type="evidence" value="ECO:0007669"/>
    <property type="project" value="InterPro"/>
</dbReference>
<comment type="caution">
    <text evidence="6">The sequence shown here is derived from an EMBL/GenBank/DDBJ whole genome shotgun (WGS) entry which is preliminary data.</text>
</comment>
<feature type="transmembrane region" description="Helical" evidence="3">
    <location>
        <begin position="587"/>
        <end position="604"/>
    </location>
</feature>
<keyword evidence="7" id="KW-1185">Reference proteome</keyword>
<dbReference type="GO" id="GO:0016788">
    <property type="term" value="F:hydrolase activity, acting on ester bonds"/>
    <property type="evidence" value="ECO:0007669"/>
    <property type="project" value="TreeGrafter"/>
</dbReference>
<feature type="transmembrane region" description="Helical" evidence="3">
    <location>
        <begin position="460"/>
        <end position="478"/>
    </location>
</feature>
<dbReference type="EMBL" id="BDIP01000023">
    <property type="protein sequence ID" value="GIQ79576.1"/>
    <property type="molecule type" value="Genomic_DNA"/>
</dbReference>
<dbReference type="InterPro" id="IPR036259">
    <property type="entry name" value="MFS_trans_sf"/>
</dbReference>
<proteinExistence type="predicted"/>
<feature type="transmembrane region" description="Helical" evidence="3">
    <location>
        <begin position="861"/>
        <end position="880"/>
    </location>
</feature>
<feature type="region of interest" description="Disordered" evidence="2">
    <location>
        <begin position="611"/>
        <end position="633"/>
    </location>
</feature>
<dbReference type="InterPro" id="IPR004843">
    <property type="entry name" value="Calcineurin-like_PHP"/>
</dbReference>
<evidence type="ECO:0000313" key="7">
    <source>
        <dbReference type="Proteomes" id="UP000265618"/>
    </source>
</evidence>
<keyword evidence="4" id="KW-0732">Signal</keyword>
<dbReference type="InterPro" id="IPR011701">
    <property type="entry name" value="MFS"/>
</dbReference>
<feature type="transmembrane region" description="Helical" evidence="3">
    <location>
        <begin position="549"/>
        <end position="567"/>
    </location>
</feature>
<feature type="transmembrane region" description="Helical" evidence="3">
    <location>
        <begin position="836"/>
        <end position="855"/>
    </location>
</feature>
<keyword evidence="3" id="KW-0472">Membrane</keyword>
<dbReference type="OrthoDB" id="783096at2759"/>
<feature type="signal peptide" evidence="4">
    <location>
        <begin position="1"/>
        <end position="18"/>
    </location>
</feature>
<accession>A0A9K3CM06</accession>
<evidence type="ECO:0000256" key="1">
    <source>
        <dbReference type="ARBA" id="ARBA00004141"/>
    </source>
</evidence>
<dbReference type="GO" id="GO:0016020">
    <property type="term" value="C:membrane"/>
    <property type="evidence" value="ECO:0007669"/>
    <property type="project" value="UniProtKB-SubCell"/>
</dbReference>
<reference evidence="6 7" key="1">
    <citation type="journal article" date="2018" name="PLoS ONE">
        <title>The draft genome of Kipferlia bialata reveals reductive genome evolution in fornicate parasites.</title>
        <authorList>
            <person name="Tanifuji G."/>
            <person name="Takabayashi S."/>
            <person name="Kume K."/>
            <person name="Takagi M."/>
            <person name="Nakayama T."/>
            <person name="Kamikawa R."/>
            <person name="Inagaki Y."/>
            <person name="Hashimoto T."/>
        </authorList>
    </citation>
    <scope>NUCLEOTIDE SEQUENCE [LARGE SCALE GENOMIC DNA]</scope>
    <source>
        <strain evidence="6">NY0173</strain>
    </source>
</reference>
<name>A0A9K3CM06_9EUKA</name>
<dbReference type="Proteomes" id="UP000265618">
    <property type="component" value="Unassembled WGS sequence"/>
</dbReference>
<protein>
    <submittedName>
        <fullName evidence="6">Major facilitator superfamily protein</fullName>
    </submittedName>
</protein>
<dbReference type="PROSITE" id="PS50850">
    <property type="entry name" value="MFS"/>
    <property type="match status" value="1"/>
</dbReference>